<feature type="compositionally biased region" description="Polar residues" evidence="1">
    <location>
        <begin position="2295"/>
        <end position="2312"/>
    </location>
</feature>
<feature type="compositionally biased region" description="Low complexity" evidence="1">
    <location>
        <begin position="1019"/>
        <end position="1039"/>
    </location>
</feature>
<feature type="compositionally biased region" description="Polar residues" evidence="1">
    <location>
        <begin position="1818"/>
        <end position="1840"/>
    </location>
</feature>
<comment type="caution">
    <text evidence="2">The sequence shown here is derived from an EMBL/GenBank/DDBJ whole genome shotgun (WGS) entry which is preliminary data.</text>
</comment>
<feature type="region of interest" description="Disordered" evidence="1">
    <location>
        <begin position="1585"/>
        <end position="1689"/>
    </location>
</feature>
<feature type="compositionally biased region" description="Basic and acidic residues" evidence="1">
    <location>
        <begin position="2106"/>
        <end position="2120"/>
    </location>
</feature>
<feature type="compositionally biased region" description="Basic and acidic residues" evidence="1">
    <location>
        <begin position="2395"/>
        <end position="2408"/>
    </location>
</feature>
<feature type="compositionally biased region" description="Basic and acidic residues" evidence="1">
    <location>
        <begin position="1919"/>
        <end position="1928"/>
    </location>
</feature>
<dbReference type="InterPro" id="IPR028750">
    <property type="entry name" value="CEP350/CC187"/>
</dbReference>
<feature type="compositionally biased region" description="Polar residues" evidence="1">
    <location>
        <begin position="999"/>
        <end position="1015"/>
    </location>
</feature>
<feature type="compositionally biased region" description="Polar residues" evidence="1">
    <location>
        <begin position="1746"/>
        <end position="1775"/>
    </location>
</feature>
<dbReference type="PANTHER" id="PTHR13958:SF3">
    <property type="entry name" value="CAP-GLY DOMAIN-CONTAINING PROTEIN-RELATED"/>
    <property type="match status" value="1"/>
</dbReference>
<keyword evidence="3" id="KW-1185">Reference proteome</keyword>
<feature type="compositionally biased region" description="Basic and acidic residues" evidence="1">
    <location>
        <begin position="2624"/>
        <end position="2637"/>
    </location>
</feature>
<gene>
    <name evidence="2" type="ORF">EB796_006819</name>
</gene>
<feature type="compositionally biased region" description="Basic and acidic residues" evidence="1">
    <location>
        <begin position="1792"/>
        <end position="1817"/>
    </location>
</feature>
<feature type="region of interest" description="Disordered" evidence="1">
    <location>
        <begin position="1326"/>
        <end position="1547"/>
    </location>
</feature>
<feature type="compositionally biased region" description="Polar residues" evidence="1">
    <location>
        <begin position="1851"/>
        <end position="1861"/>
    </location>
</feature>
<feature type="compositionally biased region" description="Polar residues" evidence="1">
    <location>
        <begin position="2639"/>
        <end position="2649"/>
    </location>
</feature>
<dbReference type="GO" id="GO:0008017">
    <property type="term" value="F:microtubule binding"/>
    <property type="evidence" value="ECO:0007669"/>
    <property type="project" value="InterPro"/>
</dbReference>
<dbReference type="Proteomes" id="UP000593567">
    <property type="component" value="Unassembled WGS sequence"/>
</dbReference>
<feature type="compositionally biased region" description="Basic and acidic residues" evidence="1">
    <location>
        <begin position="335"/>
        <end position="346"/>
    </location>
</feature>
<accession>A0A7J7K8A5</accession>
<feature type="compositionally biased region" description="Basic residues" evidence="1">
    <location>
        <begin position="1673"/>
        <end position="1682"/>
    </location>
</feature>
<feature type="compositionally biased region" description="Basic and acidic residues" evidence="1">
    <location>
        <begin position="1481"/>
        <end position="1492"/>
    </location>
</feature>
<feature type="compositionally biased region" description="Polar residues" evidence="1">
    <location>
        <begin position="256"/>
        <end position="271"/>
    </location>
</feature>
<feature type="compositionally biased region" description="Polar residues" evidence="1">
    <location>
        <begin position="840"/>
        <end position="854"/>
    </location>
</feature>
<feature type="compositionally biased region" description="Polar residues" evidence="1">
    <location>
        <begin position="1652"/>
        <end position="1665"/>
    </location>
</feature>
<feature type="region of interest" description="Disordered" evidence="1">
    <location>
        <begin position="1217"/>
        <end position="1236"/>
    </location>
</feature>
<feature type="compositionally biased region" description="Polar residues" evidence="1">
    <location>
        <begin position="183"/>
        <end position="211"/>
    </location>
</feature>
<evidence type="ECO:0000256" key="1">
    <source>
        <dbReference type="SAM" id="MobiDB-lite"/>
    </source>
</evidence>
<sequence>MSVTVILILKCQPDARHFYGNIRHIALVPIMNISGRRTREPTVRSLAMDELLNDYHALERPTSRVSSQGSRLAMEPSVRAGSLRDVRVPTSNNAILRLDADGREREQRKVSNRENFVDTGRVSSSLRTQQEMETYEYDSSAENSVHYINDGEPVPTKSRPHPDKRTNRTVDTVIPTVPRLAMPSSSVHDTSFGSQQSRDTEQGACSSPPSSRSEKLQRTLKSISLNEREPFPSVRARIARQRESEGKVKDSRSRLLGNTNNNAVGDSSSAEVLSKPVHTEEDTVELNSSPESVIVRPIKRKVATAPEVSTKAAKSVPRTTATRKEVAKSAGLKTEGSRSKSADWTKSHAQPKWVDKTPGKPRSASASGKDEGAVRRPPTIRPDSWRQGMAVVNRELKQKQSRQPSREREDSRPNSGRSDRSAVSVSSNQKLPAVAQEVLAALNGGDKEDPRVHADEPKSQPQPIRRKTKAKPVETPAPVIKQRHYDTQSIQMFMAKKKKEKRLLEMEERKKRLAAERERQEKLKSLQDRSRKAVSKVAQARTPPTVSLPARTSTSATFTSAKPALAPTLMSSGTVWAPPVISSSSYIVNGRADVEQHTDPDIEAECSRLSDQEAGEGDTTLTEADLRAETPTKPFSRPESRVTTPRSRATTPRSTVTTPRSTATTPRSTATTPRSRASTPRSKPGSPLSARTRAVEEEIEQLVQAAKHRNQLARQMQAQATPLKMMSQLTSTESTSTESYSASRVQVSSKSARINSLAQTTAQLMNKMNMLKADLENSAMSRSPSRAATSNYDYQWLRSPAGNRVSGGGLASSGKVSAKGDQSESTTTEIVTDEEDHTHSTVSDSSKTHSTVTTDSELSDNESELSSLDIRIREALARPTNFSQSIRSQATKPSTDIVKPVAKVARTLMYTESNRGDGHSVINTYLRKLKADREALTCSDRVLPTTGSTHSTGALASTGIQTDMSPTTNSAPPVSNFIQPITSAESSTAARMSHPAVTRPSSQPAMSHTAPNQSLLLRPPLTQSPLTQSPLTQPTLTQPAGQHLQTSVTIRPSQSVPITSQSQSAPVTSQSQSVPITSQSQSVPITSQSQNAPITSQSQSVPITSQSHFIPPPSYSARPRTTLQGPAPRISPAGLDLAMTAGISLLEGLNQQQVQLSDVERTRFTALAQQETVALAQILKGSKERQERHLMSLREKIKQDEVEMQQKIAQFKREAELANQRGEDAERQSKVEASRLSRDATRRVLEAQTESTKAFTEASKLLAERRERLNDSENQLATSAKSVVDTLKAQNEVVTASLTTLVDQQRQQNLEILRLARMEPQSIRVADARSPVDRKLLRSPRSSSRTHSPRDRKSPRERKSRKVSSRSPRESSKSPRDASKSPRGTKSPRPRKLRSPADLSFQDIAERSDLSTTSTRHSDGMTHSDSVASYSEDFSSPSGKSSHSKSSPLPRANQLAAHSKSSSSVTENIVGGDGDGSSIKTDSEVKSVKEDSINTDISEHSAGSKVSVSAADDSLTSRSRSKSKEETESKSRLSDTGSSSTNGDSPLHKVVLGVVKEVFSDSSSAQLQSDPSFYDKLKSVLYSLKEGGGPAPAALSTPYKSSPNKPPMVAPLSPRFDRRLTMRRPAGSRSTKRSTFSGDSESDESHSLLETASDTDQECQLSALQHQLDEAKRRHAMMKKARQKYEFQKKQDTYKMQIEYYEEDMIRMKKEMEDLAALQSHAAAAGSVSSPSAGLSVRPQIKQPRAPSSSGSDNGKQRHSSGTSDADQPTPQPSVIQKPLVGKSIGQLNKPSYERQRSDSGRSVDSESEGRRREKTPESQLEDSTPRLTASASKLTSVRTSPDKDVKDTPRSLTADYTYSNGFDDVSEKTHSSVSESIAESIESFHSSKRLSDSSLSQASDLMNLNDSSTKVSSPTGAKTHDSPKLEEPSLMDLGQDIHDSVFTPEESKSATQTQQKLADVVESAEDKVKSVEDGVKSAEDKVKSAEDELSGRSRSDSGASSRTLTGGQRSRSVTPERSHRSRSLSPSSGSRRSGSRSSRAASFISESRSRSRTPSSYTSTRSQSPSHRSRSRSVSEILSVASASPQTAEPSDDEAPLLDLGLSVDQKEENLVEQEKPLLDLDLTTTSKTKVDDSAREELPSEHGEKIEDSYHSDFSTAKSDSVSEKSDAKSDSVSEKSADNSDAELADKSEVELLEKSDEIKLLDKSDYEPSEKSEKSFDKSGDKSVDKSEESLVDRSEEKSHDRSGDEKSHDRSGDEKSLDKSGSSEDLKSSISTASSIEEEIPYEDIGADEQSLSPVNIKSPELANQLQLDVKSPDLKPDEPREEDLLPSAYEQNPGLSLKEELDAALAEAGGSVDSSPRQPSDRQEEAGLEPGERLAESTPRLADSETEEREQRDFEEMEKLLTERSAANTSDSSSQLSLGSRSPDFLEFSRKSDKQTESSAKDKTEKSEEESELEKAISSAAAAVEAFAAELDPDLQTESLADVGLSVMEETTPRSLLSLESSAEDLLDDEQGTPKAVSPEVQGEETPKAPSPVEETAKLKREDNNQVDSVCSQLVQNSLNSVISLWKDRRDHLAASAPEVPPLSLLDSSESAAQVTPAETLELSAKPATEVEATVEETAGKERATPDKETTDEQTSPSASTSLLGALPPLVIKPVKSPPPSGKPLSEILSPPSSEESISPQKSPTKTAAAVVEEARHEHWVQLDKDIDSVFGANDSDWYDDEFLVGPESKSVPVISKKEILRVAAPQPVFIVPHEETEVKALADEALDIFWQARRCGESWNDLEPSAEYLDTGDQLELEATANTSFRSLMFDLIRDMLNDIYQNEESDDGADSRQEEPGVRSQLSRYYKHRQPPTTLDEVRKILHKHIYPTVTGKMVHPVKSSRVLPMSRTKRRDKLDAILTQELREEELSWLDYSRDELAVKHSLTESVFQVLLDDSVSAILGAYNSKHHIQPTTEL</sequence>
<feature type="compositionally biased region" description="Basic and acidic residues" evidence="1">
    <location>
        <begin position="624"/>
        <end position="640"/>
    </location>
</feature>
<dbReference type="EMBL" id="VXIV02000978">
    <property type="protein sequence ID" value="KAF6034869.1"/>
    <property type="molecule type" value="Genomic_DNA"/>
</dbReference>
<feature type="compositionally biased region" description="Low complexity" evidence="1">
    <location>
        <begin position="2669"/>
        <end position="2694"/>
    </location>
</feature>
<protein>
    <submittedName>
        <fullName evidence="2">Uncharacterized protein</fullName>
    </submittedName>
</protein>
<feature type="region of interest" description="Disordered" evidence="1">
    <location>
        <begin position="606"/>
        <end position="694"/>
    </location>
</feature>
<feature type="region of interest" description="Disordered" evidence="1">
    <location>
        <begin position="513"/>
        <end position="558"/>
    </location>
</feature>
<feature type="region of interest" description="Disordered" evidence="1">
    <location>
        <begin position="2500"/>
        <end position="2551"/>
    </location>
</feature>
<dbReference type="PANTHER" id="PTHR13958">
    <property type="entry name" value="CENTROSOME-ASSOCIATED PROTEIN 350"/>
    <property type="match status" value="1"/>
</dbReference>
<feature type="region of interest" description="Disordered" evidence="1">
    <location>
        <begin position="129"/>
        <end position="288"/>
    </location>
</feature>
<organism evidence="2 3">
    <name type="scientific">Bugula neritina</name>
    <name type="common">Brown bryozoan</name>
    <name type="synonym">Sertularia neritina</name>
    <dbReference type="NCBI Taxonomy" id="10212"/>
    <lineage>
        <taxon>Eukaryota</taxon>
        <taxon>Metazoa</taxon>
        <taxon>Spiralia</taxon>
        <taxon>Lophotrochozoa</taxon>
        <taxon>Bryozoa</taxon>
        <taxon>Gymnolaemata</taxon>
        <taxon>Cheilostomatida</taxon>
        <taxon>Flustrina</taxon>
        <taxon>Buguloidea</taxon>
        <taxon>Bugulidae</taxon>
        <taxon>Bugula</taxon>
    </lineage>
</organism>
<feature type="compositionally biased region" description="Basic and acidic residues" evidence="1">
    <location>
        <begin position="2433"/>
        <end position="2452"/>
    </location>
</feature>
<feature type="compositionally biased region" description="Basic and acidic residues" evidence="1">
    <location>
        <begin position="2163"/>
        <end position="2272"/>
    </location>
</feature>
<feature type="region of interest" description="Disordered" evidence="1">
    <location>
        <begin position="1718"/>
        <end position="2465"/>
    </location>
</feature>
<feature type="compositionally biased region" description="Polar residues" evidence="1">
    <location>
        <begin position="421"/>
        <end position="430"/>
    </location>
</feature>
<feature type="compositionally biased region" description="Basic and acidic residues" evidence="1">
    <location>
        <begin position="513"/>
        <end position="531"/>
    </location>
</feature>
<feature type="compositionally biased region" description="Basic and acidic residues" evidence="1">
    <location>
        <begin position="240"/>
        <end position="253"/>
    </location>
</feature>
<feature type="compositionally biased region" description="Polar residues" evidence="1">
    <location>
        <begin position="2004"/>
        <end position="2016"/>
    </location>
</feature>
<feature type="compositionally biased region" description="Basic and acidic residues" evidence="1">
    <location>
        <begin position="2130"/>
        <end position="2153"/>
    </location>
</feature>
<feature type="compositionally biased region" description="Basic and acidic residues" evidence="1">
    <location>
        <begin position="1841"/>
        <end position="1850"/>
    </location>
</feature>
<feature type="compositionally biased region" description="Polar residues" evidence="1">
    <location>
        <begin position="1043"/>
        <end position="1108"/>
    </location>
</feature>
<reference evidence="2" key="1">
    <citation type="submission" date="2020-06" db="EMBL/GenBank/DDBJ databases">
        <title>Draft genome of Bugula neritina, a colonial animal packing powerful symbionts and potential medicines.</title>
        <authorList>
            <person name="Rayko M."/>
        </authorList>
    </citation>
    <scope>NUCLEOTIDE SEQUENCE [LARGE SCALE GENOMIC DNA]</scope>
    <source>
        <strain evidence="2">Kwan_BN1</strain>
    </source>
</reference>
<dbReference type="GO" id="GO:0005813">
    <property type="term" value="C:centrosome"/>
    <property type="evidence" value="ECO:0007669"/>
    <property type="project" value="InterPro"/>
</dbReference>
<feature type="compositionally biased region" description="Low complexity" evidence="1">
    <location>
        <begin position="1718"/>
        <end position="1737"/>
    </location>
</feature>
<feature type="compositionally biased region" description="Acidic residues" evidence="1">
    <location>
        <begin position="2281"/>
        <end position="2292"/>
    </location>
</feature>
<feature type="compositionally biased region" description="Basic and acidic residues" evidence="1">
    <location>
        <begin position="445"/>
        <end position="458"/>
    </location>
</feature>
<feature type="region of interest" description="Disordered" evidence="1">
    <location>
        <begin position="984"/>
        <end position="1125"/>
    </location>
</feature>
<dbReference type="OrthoDB" id="306254at2759"/>
<feature type="compositionally biased region" description="Low complexity" evidence="1">
    <location>
        <begin position="1872"/>
        <end position="1885"/>
    </location>
</feature>
<feature type="region of interest" description="Disordered" evidence="1">
    <location>
        <begin position="303"/>
        <end position="488"/>
    </location>
</feature>
<feature type="compositionally biased region" description="Low complexity" evidence="1">
    <location>
        <begin position="2410"/>
        <end position="2428"/>
    </location>
</feature>
<feature type="compositionally biased region" description="Basic and acidic residues" evidence="1">
    <location>
        <begin position="1326"/>
        <end position="1336"/>
    </location>
</feature>
<dbReference type="GO" id="GO:0034453">
    <property type="term" value="P:microtubule anchoring"/>
    <property type="evidence" value="ECO:0007669"/>
    <property type="project" value="InterPro"/>
</dbReference>
<feature type="compositionally biased region" description="Low complexity" evidence="1">
    <location>
        <begin position="1435"/>
        <end position="1448"/>
    </location>
</feature>
<feature type="region of interest" description="Disordered" evidence="1">
    <location>
        <begin position="804"/>
        <end position="865"/>
    </location>
</feature>
<feature type="compositionally biased region" description="Polar residues" evidence="1">
    <location>
        <begin position="1903"/>
        <end position="1917"/>
    </location>
</feature>
<feature type="compositionally biased region" description="Basic and acidic residues" evidence="1">
    <location>
        <begin position="1367"/>
        <end position="1380"/>
    </location>
</feature>
<feature type="region of interest" description="Disordered" evidence="1">
    <location>
        <begin position="2587"/>
        <end position="2694"/>
    </location>
</feature>
<feature type="compositionally biased region" description="Basic residues" evidence="1">
    <location>
        <begin position="1355"/>
        <end position="1364"/>
    </location>
</feature>
<feature type="compositionally biased region" description="Low complexity" evidence="1">
    <location>
        <begin position="2024"/>
        <end position="2067"/>
    </location>
</feature>
<feature type="compositionally biased region" description="Acidic residues" evidence="1">
    <location>
        <begin position="2508"/>
        <end position="2517"/>
    </location>
</feature>
<evidence type="ECO:0000313" key="2">
    <source>
        <dbReference type="EMBL" id="KAF6034869.1"/>
    </source>
</evidence>
<evidence type="ECO:0000313" key="3">
    <source>
        <dbReference type="Proteomes" id="UP000593567"/>
    </source>
</evidence>
<feature type="compositionally biased region" description="Low complexity" evidence="1">
    <location>
        <begin position="1534"/>
        <end position="1545"/>
    </location>
</feature>
<feature type="region of interest" description="Disordered" evidence="1">
    <location>
        <begin position="2831"/>
        <end position="2854"/>
    </location>
</feature>
<feature type="compositionally biased region" description="Basic and acidic residues" evidence="1">
    <location>
        <begin position="1965"/>
        <end position="1996"/>
    </location>
</feature>
<feature type="compositionally biased region" description="Low complexity" evidence="1">
    <location>
        <begin position="1893"/>
        <end position="1902"/>
    </location>
</feature>
<proteinExistence type="predicted"/>
<feature type="compositionally biased region" description="Polar residues" evidence="1">
    <location>
        <begin position="1423"/>
        <end position="1434"/>
    </location>
</feature>
<feature type="compositionally biased region" description="Basic and acidic residues" evidence="1">
    <location>
        <begin position="2365"/>
        <end position="2381"/>
    </location>
</feature>
<feature type="compositionally biased region" description="Basic and acidic residues" evidence="1">
    <location>
        <begin position="2541"/>
        <end position="2550"/>
    </location>
</feature>
<name>A0A7J7K8A5_BUGNE</name>
<feature type="compositionally biased region" description="Basic and acidic residues" evidence="1">
    <location>
        <begin position="394"/>
        <end position="420"/>
    </location>
</feature>
<feature type="compositionally biased region" description="Low complexity" evidence="1">
    <location>
        <begin position="641"/>
        <end position="682"/>
    </location>
</feature>
<feature type="compositionally biased region" description="Basic and acidic residues" evidence="1">
    <location>
        <begin position="1522"/>
        <end position="1533"/>
    </location>
</feature>